<gene>
    <name evidence="1" type="ORF">RM590_01925</name>
</gene>
<name>A0ABU2MIX1_9ACTN</name>
<evidence type="ECO:0000313" key="2">
    <source>
        <dbReference type="Proteomes" id="UP001183246"/>
    </source>
</evidence>
<keyword evidence="2" id="KW-1185">Reference proteome</keyword>
<reference evidence="2" key="1">
    <citation type="submission" date="2023-07" db="EMBL/GenBank/DDBJ databases">
        <title>30 novel species of actinomycetes from the DSMZ collection.</title>
        <authorList>
            <person name="Nouioui I."/>
        </authorList>
    </citation>
    <scope>NUCLEOTIDE SEQUENCE [LARGE SCALE GENOMIC DNA]</scope>
    <source>
        <strain evidence="2">DSM 44938</strain>
    </source>
</reference>
<proteinExistence type="predicted"/>
<dbReference type="RefSeq" id="WP_311702537.1">
    <property type="nucleotide sequence ID" value="NZ_JAVREL010000001.1"/>
</dbReference>
<comment type="caution">
    <text evidence="1">The sequence shown here is derived from an EMBL/GenBank/DDBJ whole genome shotgun (WGS) entry which is preliminary data.</text>
</comment>
<sequence>MVLLSGLLLPLAPARGAAWVAGRIADTAERQLTDPAPVHAQLAELHQVLEDGEIGTEEFEAEEERLLRLLRDRLAAASPAPVKRPSGRH</sequence>
<accession>A0ABU2MIX1</accession>
<protein>
    <submittedName>
        <fullName evidence="1">Gas vesicle protein GvpG</fullName>
    </submittedName>
</protein>
<evidence type="ECO:0000313" key="1">
    <source>
        <dbReference type="EMBL" id="MDT0341416.1"/>
    </source>
</evidence>
<dbReference type="EMBL" id="JAVREL010000001">
    <property type="protein sequence ID" value="MDT0341416.1"/>
    <property type="molecule type" value="Genomic_DNA"/>
</dbReference>
<dbReference type="InterPro" id="IPR007804">
    <property type="entry name" value="GvpG"/>
</dbReference>
<dbReference type="Pfam" id="PF05120">
    <property type="entry name" value="GvpG"/>
    <property type="match status" value="1"/>
</dbReference>
<dbReference type="Proteomes" id="UP001183246">
    <property type="component" value="Unassembled WGS sequence"/>
</dbReference>
<organism evidence="1 2">
    <name type="scientific">Streptomyces litchfieldiae</name>
    <dbReference type="NCBI Taxonomy" id="3075543"/>
    <lineage>
        <taxon>Bacteria</taxon>
        <taxon>Bacillati</taxon>
        <taxon>Actinomycetota</taxon>
        <taxon>Actinomycetes</taxon>
        <taxon>Kitasatosporales</taxon>
        <taxon>Streptomycetaceae</taxon>
        <taxon>Streptomyces</taxon>
    </lineage>
</organism>